<sequence>MSKLSGELFLEVISLFSLLFNLILFNVSVFVFLLLR</sequence>
<evidence type="ECO:0000313" key="2">
    <source>
        <dbReference type="EMBL" id="JAD52716.1"/>
    </source>
</evidence>
<keyword evidence="1" id="KW-1133">Transmembrane helix</keyword>
<proteinExistence type="predicted"/>
<organism evidence="2">
    <name type="scientific">Arundo donax</name>
    <name type="common">Giant reed</name>
    <name type="synonym">Donax arundinaceus</name>
    <dbReference type="NCBI Taxonomy" id="35708"/>
    <lineage>
        <taxon>Eukaryota</taxon>
        <taxon>Viridiplantae</taxon>
        <taxon>Streptophyta</taxon>
        <taxon>Embryophyta</taxon>
        <taxon>Tracheophyta</taxon>
        <taxon>Spermatophyta</taxon>
        <taxon>Magnoliopsida</taxon>
        <taxon>Liliopsida</taxon>
        <taxon>Poales</taxon>
        <taxon>Poaceae</taxon>
        <taxon>PACMAD clade</taxon>
        <taxon>Arundinoideae</taxon>
        <taxon>Arundineae</taxon>
        <taxon>Arundo</taxon>
    </lineage>
</organism>
<feature type="transmembrane region" description="Helical" evidence="1">
    <location>
        <begin position="12"/>
        <end position="35"/>
    </location>
</feature>
<evidence type="ECO:0000256" key="1">
    <source>
        <dbReference type="SAM" id="Phobius"/>
    </source>
</evidence>
<accession>A0A0A9ANL1</accession>
<dbReference type="AlphaFoldDB" id="A0A0A9ANL1"/>
<reference evidence="2" key="1">
    <citation type="submission" date="2014-09" db="EMBL/GenBank/DDBJ databases">
        <authorList>
            <person name="Magalhaes I.L.F."/>
            <person name="Oliveira U."/>
            <person name="Santos F.R."/>
            <person name="Vidigal T.H.D.A."/>
            <person name="Brescovit A.D."/>
            <person name="Santos A.J."/>
        </authorList>
    </citation>
    <scope>NUCLEOTIDE SEQUENCE</scope>
    <source>
        <tissue evidence="2">Shoot tissue taken approximately 20 cm above the soil surface</tissue>
    </source>
</reference>
<keyword evidence="1" id="KW-0472">Membrane</keyword>
<reference evidence="2" key="2">
    <citation type="journal article" date="2015" name="Data Brief">
        <title>Shoot transcriptome of the giant reed, Arundo donax.</title>
        <authorList>
            <person name="Barrero R.A."/>
            <person name="Guerrero F.D."/>
            <person name="Moolhuijzen P."/>
            <person name="Goolsby J.A."/>
            <person name="Tidwell J."/>
            <person name="Bellgard S.E."/>
            <person name="Bellgard M.I."/>
        </authorList>
    </citation>
    <scope>NUCLEOTIDE SEQUENCE</scope>
    <source>
        <tissue evidence="2">Shoot tissue taken approximately 20 cm above the soil surface</tissue>
    </source>
</reference>
<dbReference type="EMBL" id="GBRH01245179">
    <property type="protein sequence ID" value="JAD52716.1"/>
    <property type="molecule type" value="Transcribed_RNA"/>
</dbReference>
<name>A0A0A9ANL1_ARUDO</name>
<keyword evidence="1" id="KW-0812">Transmembrane</keyword>
<protein>
    <submittedName>
        <fullName evidence="2">Uncharacterized protein</fullName>
    </submittedName>
</protein>